<dbReference type="KEGG" id="grs:C7S20_14865"/>
<proteinExistence type="predicted"/>
<dbReference type="OrthoDB" id="1151370at2"/>
<evidence type="ECO:0000256" key="1">
    <source>
        <dbReference type="SAM" id="Phobius"/>
    </source>
</evidence>
<feature type="transmembrane region" description="Helical" evidence="1">
    <location>
        <begin position="54"/>
        <end position="83"/>
    </location>
</feature>
<keyword evidence="1" id="KW-1133">Transmembrane helix</keyword>
<feature type="domain" description="DUF6787" evidence="2">
    <location>
        <begin position="18"/>
        <end position="95"/>
    </location>
</feature>
<dbReference type="EMBL" id="CP028136">
    <property type="protein sequence ID" value="AVR46442.1"/>
    <property type="molecule type" value="Genomic_DNA"/>
</dbReference>
<evidence type="ECO:0000313" key="4">
    <source>
        <dbReference type="Proteomes" id="UP000241507"/>
    </source>
</evidence>
<keyword evidence="1" id="KW-0812">Transmembrane</keyword>
<name>A0A2R3Z8B4_9FLAO</name>
<accession>A0A2R3Z8B4</accession>
<dbReference type="Pfam" id="PF20584">
    <property type="entry name" value="DUF6787"/>
    <property type="match status" value="1"/>
</dbReference>
<keyword evidence="3" id="KW-0808">Transferase</keyword>
<evidence type="ECO:0000259" key="2">
    <source>
        <dbReference type="Pfam" id="PF20584"/>
    </source>
</evidence>
<sequence length="101" mass="11988">MKKLKKRWGVKSNWQLFVIFLVFAITGSSAAKLASPLTNLIGINPQDHHWLIYWPIRILIILPIYQVLLLFFGWIFGQFSFFWNFEKKMLARMGIFKLLDI</sequence>
<keyword evidence="4" id="KW-1185">Reference proteome</keyword>
<dbReference type="InterPro" id="IPR046714">
    <property type="entry name" value="DUF6787"/>
</dbReference>
<organism evidence="3 4">
    <name type="scientific">Christiangramia fulva</name>
    <dbReference type="NCBI Taxonomy" id="2126553"/>
    <lineage>
        <taxon>Bacteria</taxon>
        <taxon>Pseudomonadati</taxon>
        <taxon>Bacteroidota</taxon>
        <taxon>Flavobacteriia</taxon>
        <taxon>Flavobacteriales</taxon>
        <taxon>Flavobacteriaceae</taxon>
        <taxon>Christiangramia</taxon>
    </lineage>
</organism>
<reference evidence="4" key="1">
    <citation type="submission" date="2018-03" db="EMBL/GenBank/DDBJ databases">
        <title>Gramella fulva sp. nov., isolated from a dry surface of tidal flat.</title>
        <authorList>
            <person name="Hwang S.H."/>
            <person name="Hwang W.M."/>
            <person name="Kang K."/>
            <person name="Ahn T.-Y."/>
        </authorList>
    </citation>
    <scope>NUCLEOTIDE SEQUENCE [LARGE SCALE GENOMIC DNA]</scope>
    <source>
        <strain evidence="4">SH35</strain>
    </source>
</reference>
<dbReference type="Proteomes" id="UP000241507">
    <property type="component" value="Chromosome"/>
</dbReference>
<dbReference type="AlphaFoldDB" id="A0A2R3Z8B4"/>
<keyword evidence="1" id="KW-0472">Membrane</keyword>
<dbReference type="GO" id="GO:0016740">
    <property type="term" value="F:transferase activity"/>
    <property type="evidence" value="ECO:0007669"/>
    <property type="project" value="UniProtKB-KW"/>
</dbReference>
<protein>
    <submittedName>
        <fullName evidence="3">Diacylglyceryl transferase</fullName>
    </submittedName>
</protein>
<gene>
    <name evidence="3" type="ORF">C7S20_14865</name>
</gene>
<evidence type="ECO:0000313" key="3">
    <source>
        <dbReference type="EMBL" id="AVR46442.1"/>
    </source>
</evidence>
<dbReference type="RefSeq" id="WP_107013216.1">
    <property type="nucleotide sequence ID" value="NZ_CP028136.1"/>
</dbReference>